<proteinExistence type="predicted"/>
<reference evidence="2" key="1">
    <citation type="submission" date="2021-03" db="EMBL/GenBank/DDBJ databases">
        <title>Draft genome sequence of rust myrtle Austropuccinia psidii MF-1, a brazilian biotype.</title>
        <authorList>
            <person name="Quecine M.C."/>
            <person name="Pachon D.M.R."/>
            <person name="Bonatelli M.L."/>
            <person name="Correr F.H."/>
            <person name="Franceschini L.M."/>
            <person name="Leite T.F."/>
            <person name="Margarido G.R.A."/>
            <person name="Almeida C.A."/>
            <person name="Ferrarezi J.A."/>
            <person name="Labate C.A."/>
        </authorList>
    </citation>
    <scope>NUCLEOTIDE SEQUENCE</scope>
    <source>
        <strain evidence="2">MF-1</strain>
    </source>
</reference>
<comment type="caution">
    <text evidence="2">The sequence shown here is derived from an EMBL/GenBank/DDBJ whole genome shotgun (WGS) entry which is preliminary data.</text>
</comment>
<gene>
    <name evidence="2" type="ORF">O181_031882</name>
</gene>
<evidence type="ECO:0000313" key="2">
    <source>
        <dbReference type="EMBL" id="MBW0492167.1"/>
    </source>
</evidence>
<dbReference type="AlphaFoldDB" id="A0A9Q3D1I8"/>
<feature type="signal peptide" evidence="1">
    <location>
        <begin position="1"/>
        <end position="21"/>
    </location>
</feature>
<dbReference type="EMBL" id="AVOT02011461">
    <property type="protein sequence ID" value="MBW0492167.1"/>
    <property type="molecule type" value="Genomic_DNA"/>
</dbReference>
<keyword evidence="3" id="KW-1185">Reference proteome</keyword>
<dbReference type="OrthoDB" id="2505422at2759"/>
<evidence type="ECO:0000256" key="1">
    <source>
        <dbReference type="SAM" id="SignalP"/>
    </source>
</evidence>
<organism evidence="2 3">
    <name type="scientific">Austropuccinia psidii MF-1</name>
    <dbReference type="NCBI Taxonomy" id="1389203"/>
    <lineage>
        <taxon>Eukaryota</taxon>
        <taxon>Fungi</taxon>
        <taxon>Dikarya</taxon>
        <taxon>Basidiomycota</taxon>
        <taxon>Pucciniomycotina</taxon>
        <taxon>Pucciniomycetes</taxon>
        <taxon>Pucciniales</taxon>
        <taxon>Sphaerophragmiaceae</taxon>
        <taxon>Austropuccinia</taxon>
    </lineage>
</organism>
<accession>A0A9Q3D1I8</accession>
<name>A0A9Q3D1I8_9BASI</name>
<feature type="chain" id="PRO_5040149676" evidence="1">
    <location>
        <begin position="22"/>
        <end position="208"/>
    </location>
</feature>
<sequence length="208" mass="21852">MLYNPILLALALAACVQLGSSSSVAKPRSAAIERRHEKLPGRGPLTTEVATVIESWSIVEAAFATCASGIHAGVAVEVAIASIRNLRHTTYEKCAGHSSCSSCSSLQPTDQAVIKFKAIIVAIFTSWQTLLSAGQAAYPAVWKTACGAELQQFDAFFTNVKTICQSFNLDLSVILSGIGLHLDLFLAIGIDLGSLLGINLGGIIGVHL</sequence>
<evidence type="ECO:0000313" key="3">
    <source>
        <dbReference type="Proteomes" id="UP000765509"/>
    </source>
</evidence>
<keyword evidence="1" id="KW-0732">Signal</keyword>
<protein>
    <submittedName>
        <fullName evidence="2">Uncharacterized protein</fullName>
    </submittedName>
</protein>
<dbReference type="Proteomes" id="UP000765509">
    <property type="component" value="Unassembled WGS sequence"/>
</dbReference>